<dbReference type="InterPro" id="IPR008979">
    <property type="entry name" value="Galactose-bd-like_sf"/>
</dbReference>
<dbReference type="SUPFAM" id="SSF49299">
    <property type="entry name" value="PKD domain"/>
    <property type="match status" value="1"/>
</dbReference>
<evidence type="ECO:0000313" key="3">
    <source>
        <dbReference type="EMBL" id="MBD2769495.1"/>
    </source>
</evidence>
<dbReference type="Pfam" id="PF18911">
    <property type="entry name" value="PKD_4"/>
    <property type="match status" value="1"/>
</dbReference>
<dbReference type="GO" id="GO:0030246">
    <property type="term" value="F:carbohydrate binding"/>
    <property type="evidence" value="ECO:0007669"/>
    <property type="project" value="InterPro"/>
</dbReference>
<reference evidence="3" key="1">
    <citation type="submission" date="2020-09" db="EMBL/GenBank/DDBJ databases">
        <authorList>
            <person name="Kim M.K."/>
        </authorList>
    </citation>
    <scope>NUCLEOTIDE SEQUENCE</scope>
    <source>
        <strain evidence="3">BT664</strain>
    </source>
</reference>
<feature type="domain" description="CBM6" evidence="2">
    <location>
        <begin position="1"/>
        <end position="74"/>
    </location>
</feature>
<dbReference type="PROSITE" id="PS50093">
    <property type="entry name" value="PKD"/>
    <property type="match status" value="1"/>
</dbReference>
<gene>
    <name evidence="3" type="ORF">IC235_16525</name>
</gene>
<evidence type="ECO:0000259" key="1">
    <source>
        <dbReference type="PROSITE" id="PS50093"/>
    </source>
</evidence>
<evidence type="ECO:0000313" key="4">
    <source>
        <dbReference type="Proteomes" id="UP000612233"/>
    </source>
</evidence>
<dbReference type="SUPFAM" id="SSF49785">
    <property type="entry name" value="Galactose-binding domain-like"/>
    <property type="match status" value="1"/>
</dbReference>
<comment type="caution">
    <text evidence="3">The sequence shown here is derived from an EMBL/GenBank/DDBJ whole genome shotgun (WGS) entry which is preliminary data.</text>
</comment>
<dbReference type="Gene3D" id="2.60.120.260">
    <property type="entry name" value="Galactose-binding domain-like"/>
    <property type="match status" value="2"/>
</dbReference>
<feature type="domain" description="PKD" evidence="1">
    <location>
        <begin position="1285"/>
        <end position="1314"/>
    </location>
</feature>
<protein>
    <submittedName>
        <fullName evidence="3">Carbohydrate-binding protein</fullName>
    </submittedName>
</protein>
<sequence>MDFRYAAARASASSLSIYVNGTDVTQGLFPSTGSWSLWGTHTEALNLRAGTNTIMIRYDADDNGWINLDYVRVRPETVSAGYKLGAPPTAGWFPKEISVDKFTGTAQLYLPLHTVQANGVALPIGLSYAATGVQVDDRGGEVGVNWALAGGVSISREVRGLPDDLTKLAPGENRYGWLTYPAGTTPQDKISAVPNAPATFSATTCTGDELTAWEQLTQIGSLEPGLATRTLYDTEPDVFYYSLPGHSGKFVFDAQGNARTIPYDHLTITYLPFNASTGITSFTIRTADGTRYTFDEQETITKKVVGVNATPTCFLREYWLYKLPADQKVTYTSAWQATNITTVAGDQIQLTYQTISPPAQPGTSARLIARGDRANSAVTEYRTETSATKKYLIRVSSPTTQVQLDLAQATEDDYYVRSVDVLATAAPNAPLIRKYLLDYQNAEANSSMHHSGYDSQGNPIEFSQTRRFLRRVRVTNGCSTEPLYEFGYHQLEEVPAYQGFAGALKSVVALPEVGVNDRDYWGFYTPNGSPTLIPKLYVYPQLAGRTPAVPGGPYRLYEIAEPTGASGGFTLPGADRRPAACSDFQAALAGTLTSVTLPGGGKALLEYEAHRFYDPVAQQSYPAGGTRIHAIRIQDAITRIEARREYGYQENDGRASGVLLRAPRFAFALPTTGASQQQWTAATVRCGTDLTEDPFEFRSIGYRQVSEQMTGTGQVVTEYQVPGSADESAVAADPASGLNFAWTRAAVGIARRSCPSVAPLQAGPDQYPFAPATNYDFRRGLPQQVTYLSEPGTGTPAAVVRREIYAYEYRNLAPTRSSPVVGLAYEQLSSGTSSAYAYAKYPILTEFLYAIRHQTEIVSSAGAADNQADTWYNYNAQGWLSAQGKTNSDGKAYRTRYKYLTDYPLTATPAPSPGGLRYQAMKERLTRAGEQAGATAVETISEVVVRPNDVRFAGATLNTYAVASQVAGRAIPTRPYQVLRWQPADPLPSASSYDSTRVELTAGGAELHVSPNFRVASTLLETTPRLAPLSTRTEAGRQLSSVHLGYDDSTPVLQITGALASEVLFSDFESAKSFAFSTAAGAVTGPAAARTGQAGVALAANASLSAPLPTSAAPSYRLSFWARPAAGSAATITATIAGGSGGTPPAPQLVNVGSATGAWQLYEKVFDLSGIPAAARSSYGLRLVASSAVQVDDVLFLPATAAAASTTYDLTKGKTSETNGRGRTLFYEYNALGALARVRDHNGDIVKQMEKIVAGRPPEISPAFVTEGNAYDGVALTLRANTDCGNNLSYSWDFGDGSPTAQGVAPSHAFNTGGRVQTFAVRLSANVPGQTKIYTSVQYIEIRPAPVSVTSCLNGVVSIDNCGIEPDVLENSCSPGNTPQTGNNTYAVTAAGGSNLVYTWYYREANGGPWLPTGQTSPSITVPISANPVAVDRRSYQCIVTNSNGVQLGVSQVFSVQRYSSQGNAAHPCPTP</sequence>
<keyword evidence="4" id="KW-1185">Reference proteome</keyword>
<dbReference type="Proteomes" id="UP000612233">
    <property type="component" value="Unassembled WGS sequence"/>
</dbReference>
<dbReference type="Pfam" id="PF03422">
    <property type="entry name" value="CBM_6"/>
    <property type="match status" value="1"/>
</dbReference>
<proteinExistence type="predicted"/>
<dbReference type="CDD" id="cd00146">
    <property type="entry name" value="PKD"/>
    <property type="match status" value="1"/>
</dbReference>
<dbReference type="InterPro" id="IPR013783">
    <property type="entry name" value="Ig-like_fold"/>
</dbReference>
<dbReference type="InterPro" id="IPR035986">
    <property type="entry name" value="PKD_dom_sf"/>
</dbReference>
<evidence type="ECO:0000259" key="2">
    <source>
        <dbReference type="PROSITE" id="PS51175"/>
    </source>
</evidence>
<name>A0A927GKI1_9BACT</name>
<dbReference type="InterPro" id="IPR005084">
    <property type="entry name" value="CBM6"/>
</dbReference>
<dbReference type="PROSITE" id="PS51175">
    <property type="entry name" value="CBM6"/>
    <property type="match status" value="1"/>
</dbReference>
<dbReference type="InterPro" id="IPR000601">
    <property type="entry name" value="PKD_dom"/>
</dbReference>
<accession>A0A927GKI1</accession>
<dbReference type="EMBL" id="JACXAD010000020">
    <property type="protein sequence ID" value="MBD2769495.1"/>
    <property type="molecule type" value="Genomic_DNA"/>
</dbReference>
<organism evidence="3 4">
    <name type="scientific">Hymenobacter montanus</name>
    <dbReference type="NCBI Taxonomy" id="2771359"/>
    <lineage>
        <taxon>Bacteria</taxon>
        <taxon>Pseudomonadati</taxon>
        <taxon>Bacteroidota</taxon>
        <taxon>Cytophagia</taxon>
        <taxon>Cytophagales</taxon>
        <taxon>Hymenobacteraceae</taxon>
        <taxon>Hymenobacter</taxon>
    </lineage>
</organism>
<dbReference type="Gene3D" id="2.60.40.10">
    <property type="entry name" value="Immunoglobulins"/>
    <property type="match status" value="1"/>
</dbReference>